<organism evidence="3 4">
    <name type="scientific">Metarhizium robertsii</name>
    <dbReference type="NCBI Taxonomy" id="568076"/>
    <lineage>
        <taxon>Eukaryota</taxon>
        <taxon>Fungi</taxon>
        <taxon>Dikarya</taxon>
        <taxon>Ascomycota</taxon>
        <taxon>Pezizomycotina</taxon>
        <taxon>Sordariomycetes</taxon>
        <taxon>Hypocreomycetidae</taxon>
        <taxon>Hypocreales</taxon>
        <taxon>Clavicipitaceae</taxon>
        <taxon>Metarhizium</taxon>
    </lineage>
</organism>
<feature type="compositionally biased region" description="Basic and acidic residues" evidence="1">
    <location>
        <begin position="14"/>
        <end position="24"/>
    </location>
</feature>
<accession>A0A0A1UR93</accession>
<dbReference type="Proteomes" id="UP000030151">
    <property type="component" value="Unassembled WGS sequence"/>
</dbReference>
<proteinExistence type="predicted"/>
<dbReference type="PROSITE" id="PS50244">
    <property type="entry name" value="S5A_REDUCTASE"/>
    <property type="match status" value="1"/>
</dbReference>
<dbReference type="HOGENOM" id="CLU_065850_0_0_1"/>
<keyword evidence="2" id="KW-0812">Transmembrane</keyword>
<feature type="transmembrane region" description="Helical" evidence="2">
    <location>
        <begin position="219"/>
        <end position="243"/>
    </location>
</feature>
<dbReference type="PANTHER" id="PTHR32251">
    <property type="entry name" value="3-OXO-5-ALPHA-STEROID 4-DEHYDROGENASE"/>
    <property type="match status" value="1"/>
</dbReference>
<evidence type="ECO:0000256" key="1">
    <source>
        <dbReference type="SAM" id="MobiDB-lite"/>
    </source>
</evidence>
<keyword evidence="2" id="KW-1133">Transmembrane helix</keyword>
<dbReference type="GO" id="GO:0016020">
    <property type="term" value="C:membrane"/>
    <property type="evidence" value="ECO:0007669"/>
    <property type="project" value="TreeGrafter"/>
</dbReference>
<gene>
    <name evidence="3" type="ORF">X797_008469</name>
</gene>
<dbReference type="OrthoDB" id="67965at2759"/>
<dbReference type="InterPro" id="IPR010721">
    <property type="entry name" value="UstE-like"/>
</dbReference>
<dbReference type="eggNOG" id="KOG4650">
    <property type="taxonomic scope" value="Eukaryota"/>
</dbReference>
<keyword evidence="2" id="KW-0472">Membrane</keyword>
<evidence type="ECO:0000313" key="3">
    <source>
        <dbReference type="EMBL" id="EXU98521.1"/>
    </source>
</evidence>
<reference evidence="3 4" key="1">
    <citation type="submission" date="2014-02" db="EMBL/GenBank/DDBJ databases">
        <title>The genome sequence of the entomopathogenic fungus Metarhizium robertsii ARSEF 2575.</title>
        <authorList>
            <person name="Giuliano Garisto Donzelli B."/>
            <person name="Roe B.A."/>
            <person name="Macmil S.L."/>
            <person name="Krasnoff S.B."/>
            <person name="Gibson D.M."/>
        </authorList>
    </citation>
    <scope>NUCLEOTIDE SEQUENCE [LARGE SCALE GENOMIC DNA]</scope>
    <source>
        <strain evidence="3 4">ARSEF 2575</strain>
    </source>
</reference>
<dbReference type="Gene3D" id="1.20.120.1630">
    <property type="match status" value="1"/>
</dbReference>
<evidence type="ECO:0000313" key="4">
    <source>
        <dbReference type="Proteomes" id="UP000030151"/>
    </source>
</evidence>
<dbReference type="AlphaFoldDB" id="A0A0A1UR93"/>
<evidence type="ECO:0000256" key="2">
    <source>
        <dbReference type="SAM" id="Phobius"/>
    </source>
</evidence>
<dbReference type="Pfam" id="PF06966">
    <property type="entry name" value="DUF1295"/>
    <property type="match status" value="1"/>
</dbReference>
<comment type="caution">
    <text evidence="3">The sequence shown here is derived from an EMBL/GenBank/DDBJ whole genome shotgun (WGS) entry which is preliminary data.</text>
</comment>
<dbReference type="PANTHER" id="PTHR32251:SF15">
    <property type="entry name" value="3-OXO-5-ALPHA-STEROID 4-DEHYDROGENASE (DUF1295)"/>
    <property type="match status" value="1"/>
</dbReference>
<feature type="compositionally biased region" description="Polar residues" evidence="1">
    <location>
        <begin position="1"/>
        <end position="13"/>
    </location>
</feature>
<name>A0A0A1UR93_9HYPO</name>
<feature type="region of interest" description="Disordered" evidence="1">
    <location>
        <begin position="1"/>
        <end position="30"/>
    </location>
</feature>
<dbReference type="EMBL" id="JELW01000026">
    <property type="protein sequence ID" value="EXU98521.1"/>
    <property type="molecule type" value="Genomic_DNA"/>
</dbReference>
<protein>
    <submittedName>
        <fullName evidence="3">DUF1295 domain protein</fullName>
    </submittedName>
</protein>
<sequence>MNFDNTMTGAKQVSRSELKSRDFVPRGNKSSSPFNTTLYLSLRAVDCYWQYLVLSQAYGSALIKLLGGSIIATPEPYREHHAGTPHFDALGLSGYRLGLLAMNIIAAAKHFWFVLNVAEEAWTLTGAIVVGLDNILFDTLNNFLFLCAATSATSQAAGESTWNPYLAAGFALFVIGIAAECTCEVNRGQFKLNPQNSGKPYTAGLFAIVRHPNYTAFTIWRAGLAVATSGVTYGILIATFFMWDFSNRAVPALDEYCSKRVSRINQSCISPAGIDHGQYGDMWADYKQKTRWTLIRYVL</sequence>